<accession>A0A225UNN3</accession>
<reference evidence="2" key="3">
    <citation type="submission" date="2017-03" db="EMBL/GenBank/DDBJ databases">
        <authorList>
            <person name="Afonso C.L."/>
            <person name="Miller P.J."/>
            <person name="Scott M.A."/>
            <person name="Spackman E."/>
            <person name="Goraichik I."/>
            <person name="Dimitrov K.M."/>
            <person name="Suarez D.L."/>
            <person name="Swayne D.E."/>
        </authorList>
    </citation>
    <scope>NUCLEOTIDE SEQUENCE</scope>
    <source>
        <strain evidence="2">Zdho120</strain>
    </source>
</reference>
<keyword evidence="1" id="KW-0472">Membrane</keyword>
<feature type="transmembrane region" description="Helical" evidence="1">
    <location>
        <begin position="20"/>
        <end position="42"/>
    </location>
</feature>
<dbReference type="Proteomes" id="UP000198211">
    <property type="component" value="Unassembled WGS sequence"/>
</dbReference>
<proteinExistence type="predicted"/>
<comment type="caution">
    <text evidence="2">The sequence shown here is derived from an EMBL/GenBank/DDBJ whole genome shotgun (WGS) entry which is preliminary data.</text>
</comment>
<evidence type="ECO:0000256" key="1">
    <source>
        <dbReference type="SAM" id="Phobius"/>
    </source>
</evidence>
<name>A0A225UNN3_9STRA</name>
<dbReference type="PROSITE" id="PS51257">
    <property type="entry name" value="PROKAR_LIPOPROTEIN"/>
    <property type="match status" value="1"/>
</dbReference>
<sequence length="100" mass="10176">MGRRGGGVVIVSDNGNVWEFIGIVIACIVALGCLLGCCAALCGKSKKEKAAEAAAAQAELEATQAAQMYCAPGGFVVMEAAPPVLSATPYTIVKDTRETA</sequence>
<gene>
    <name evidence="3" type="ORF">PHMEG_00015613</name>
    <name evidence="2" type="ORF">PHMEG_00035477</name>
</gene>
<keyword evidence="1" id="KW-1133">Transmembrane helix</keyword>
<organism evidence="2 4">
    <name type="scientific">Phytophthora megakarya</name>
    <dbReference type="NCBI Taxonomy" id="4795"/>
    <lineage>
        <taxon>Eukaryota</taxon>
        <taxon>Sar</taxon>
        <taxon>Stramenopiles</taxon>
        <taxon>Oomycota</taxon>
        <taxon>Peronosporomycetes</taxon>
        <taxon>Peronosporales</taxon>
        <taxon>Peronosporaceae</taxon>
        <taxon>Phytophthora</taxon>
    </lineage>
</organism>
<dbReference type="EMBL" id="NBNE01013949">
    <property type="protein sequence ID" value="OWY94714.1"/>
    <property type="molecule type" value="Genomic_DNA"/>
</dbReference>
<keyword evidence="4" id="KW-1185">Reference proteome</keyword>
<dbReference type="AlphaFoldDB" id="A0A225UNN3"/>
<evidence type="ECO:0000313" key="4">
    <source>
        <dbReference type="Proteomes" id="UP000198211"/>
    </source>
</evidence>
<keyword evidence="1" id="KW-0812">Transmembrane</keyword>
<reference evidence="4" key="2">
    <citation type="submission" date="2017-03" db="EMBL/GenBank/DDBJ databases">
        <title>Phytopthora megakarya and P. palmivora, two closely related causual agents of cacao black pod achieved similar genome size and gene model numbers by different mechanisms.</title>
        <authorList>
            <person name="Ali S."/>
            <person name="Shao J."/>
            <person name="Larry D.J."/>
            <person name="Kronmiller B."/>
            <person name="Shen D."/>
            <person name="Strem M.D."/>
            <person name="Melnick R.L."/>
            <person name="Guiltinan M.J."/>
            <person name="Tyler B.M."/>
            <person name="Meinhardt L.W."/>
            <person name="Bailey B.A."/>
        </authorList>
    </citation>
    <scope>NUCLEOTIDE SEQUENCE [LARGE SCALE GENOMIC DNA]</scope>
    <source>
        <strain evidence="4">zdho120</strain>
    </source>
</reference>
<reference evidence="2" key="1">
    <citation type="journal article" date="2017" name="Genome Biol. Evol.">
        <title>Phytophthora megakarya and P. palmivora, closely related causal agents of cacao black pod rot, underwent increases in genome sizes and gene numbers by different mechanisms.</title>
        <authorList>
            <person name="Ali S.S."/>
            <person name="Shao J."/>
            <person name="Lary D.J."/>
            <person name="Kronmiller B."/>
            <person name="Shen D."/>
            <person name="Strem M.D."/>
            <person name="Amoako-Attah I."/>
            <person name="Akrofi A.Y."/>
            <person name="Begoude B.A."/>
            <person name="Ten Hoopen G.M."/>
            <person name="Coulibaly K."/>
            <person name="Kebe B.I."/>
            <person name="Melnick R.L."/>
            <person name="Guiltinan M.J."/>
            <person name="Tyler B.M."/>
            <person name="Meinhardt L.W."/>
            <person name="Bailey B.A."/>
        </authorList>
    </citation>
    <scope>NUCLEOTIDE SEQUENCE</scope>
    <source>
        <strain evidence="2">Zdho120</strain>
    </source>
</reference>
<dbReference type="EMBL" id="NBNE01002142">
    <property type="protein sequence ID" value="OWZ11375.1"/>
    <property type="molecule type" value="Genomic_DNA"/>
</dbReference>
<protein>
    <submittedName>
        <fullName evidence="2">Uncharacterized protein</fullName>
    </submittedName>
</protein>
<evidence type="ECO:0000313" key="3">
    <source>
        <dbReference type="EMBL" id="OWZ11375.1"/>
    </source>
</evidence>
<evidence type="ECO:0000313" key="2">
    <source>
        <dbReference type="EMBL" id="OWY94714.1"/>
    </source>
</evidence>